<dbReference type="AlphaFoldDB" id="A0A6C0IEY1"/>
<reference evidence="3" key="1">
    <citation type="journal article" date="2020" name="Nature">
        <title>Giant virus diversity and host interactions through global metagenomics.</title>
        <authorList>
            <person name="Schulz F."/>
            <person name="Roux S."/>
            <person name="Paez-Espino D."/>
            <person name="Jungbluth S."/>
            <person name="Walsh D.A."/>
            <person name="Denef V.J."/>
            <person name="McMahon K.D."/>
            <person name="Konstantinidis K.T."/>
            <person name="Eloe-Fadrosh E.A."/>
            <person name="Kyrpides N.C."/>
            <person name="Woyke T."/>
        </authorList>
    </citation>
    <scope>NUCLEOTIDE SEQUENCE</scope>
    <source>
        <strain evidence="3">GVMAG-M-3300023184-77</strain>
    </source>
</reference>
<keyword evidence="2" id="KW-1133">Transmembrane helix</keyword>
<sequence length="137" mass="15938">MKVLLLSCLFYLIGITIILYIKPKLMFQENGNWKEFGVNKDSKYTWFPFWLFCITWAFVSYGLSSFTYHIIGSEDNNKSNNNVVEVNDVNETNNKPSKKNSKNDMKSGYYVLDKEAYEEKGIPKYIFLGSEAPNQND</sequence>
<organism evidence="3">
    <name type="scientific">viral metagenome</name>
    <dbReference type="NCBI Taxonomy" id="1070528"/>
    <lineage>
        <taxon>unclassified sequences</taxon>
        <taxon>metagenomes</taxon>
        <taxon>organismal metagenomes</taxon>
    </lineage>
</organism>
<accession>A0A6C0IEY1</accession>
<protein>
    <submittedName>
        <fullName evidence="3">Uncharacterized protein</fullName>
    </submittedName>
</protein>
<dbReference type="EMBL" id="MN740165">
    <property type="protein sequence ID" value="QHT91329.1"/>
    <property type="molecule type" value="Genomic_DNA"/>
</dbReference>
<keyword evidence="2" id="KW-0472">Membrane</keyword>
<feature type="region of interest" description="Disordered" evidence="1">
    <location>
        <begin position="87"/>
        <end position="106"/>
    </location>
</feature>
<proteinExistence type="predicted"/>
<evidence type="ECO:0000256" key="2">
    <source>
        <dbReference type="SAM" id="Phobius"/>
    </source>
</evidence>
<evidence type="ECO:0000313" key="3">
    <source>
        <dbReference type="EMBL" id="QHT91329.1"/>
    </source>
</evidence>
<name>A0A6C0IEY1_9ZZZZ</name>
<evidence type="ECO:0000256" key="1">
    <source>
        <dbReference type="SAM" id="MobiDB-lite"/>
    </source>
</evidence>
<feature type="transmembrane region" description="Helical" evidence="2">
    <location>
        <begin position="47"/>
        <end position="71"/>
    </location>
</feature>
<keyword evidence="2" id="KW-0812">Transmembrane</keyword>